<accession>A0A1R3L5R0</accession>
<name>A0A1R3L5R0_ASPOF</name>
<evidence type="ECO:0000313" key="3">
    <source>
        <dbReference type="Proteomes" id="UP000243459"/>
    </source>
</evidence>
<evidence type="ECO:0000256" key="1">
    <source>
        <dbReference type="SAM" id="SignalP"/>
    </source>
</evidence>
<gene>
    <name evidence="2" type="ORF">A4U43_UnF9340</name>
</gene>
<proteinExistence type="predicted"/>
<sequence length="108" mass="12649">MLFVETLLKLMSINLYLAIVCDYKQRKREIIGGSQEDHQEKGKSVKGKSLLKYIHQDLFFLCKRCNLITIKDQNLTFTYLLGEAKRKKMKKEGRFLLGSRRELELPPA</sequence>
<dbReference type="Proteomes" id="UP000243459">
    <property type="component" value="Unassembled WGS sequence"/>
</dbReference>
<protein>
    <submittedName>
        <fullName evidence="2">Uncharacterized protein</fullName>
    </submittedName>
</protein>
<evidence type="ECO:0000313" key="2">
    <source>
        <dbReference type="EMBL" id="ONK54953.1"/>
    </source>
</evidence>
<organism evidence="2 3">
    <name type="scientific">Asparagus officinalis</name>
    <name type="common">Garden asparagus</name>
    <dbReference type="NCBI Taxonomy" id="4686"/>
    <lineage>
        <taxon>Eukaryota</taxon>
        <taxon>Viridiplantae</taxon>
        <taxon>Streptophyta</taxon>
        <taxon>Embryophyta</taxon>
        <taxon>Tracheophyta</taxon>
        <taxon>Spermatophyta</taxon>
        <taxon>Magnoliopsida</taxon>
        <taxon>Liliopsida</taxon>
        <taxon>Asparagales</taxon>
        <taxon>Asparagaceae</taxon>
        <taxon>Asparagoideae</taxon>
        <taxon>Asparagus</taxon>
    </lineage>
</organism>
<dbReference type="Gramene" id="ONK54953">
    <property type="protein sequence ID" value="ONK54953"/>
    <property type="gene ID" value="A4U43_UnF9340"/>
</dbReference>
<reference evidence="3" key="1">
    <citation type="journal article" date="2017" name="Nat. Commun.">
        <title>The asparagus genome sheds light on the origin and evolution of a young Y chromosome.</title>
        <authorList>
            <person name="Harkess A."/>
            <person name="Zhou J."/>
            <person name="Xu C."/>
            <person name="Bowers J.E."/>
            <person name="Van der Hulst R."/>
            <person name="Ayyampalayam S."/>
            <person name="Mercati F."/>
            <person name="Riccardi P."/>
            <person name="McKain M.R."/>
            <person name="Kakrana A."/>
            <person name="Tang H."/>
            <person name="Ray J."/>
            <person name="Groenendijk J."/>
            <person name="Arikit S."/>
            <person name="Mathioni S.M."/>
            <person name="Nakano M."/>
            <person name="Shan H."/>
            <person name="Telgmann-Rauber A."/>
            <person name="Kanno A."/>
            <person name="Yue Z."/>
            <person name="Chen H."/>
            <person name="Li W."/>
            <person name="Chen Y."/>
            <person name="Xu X."/>
            <person name="Zhang Y."/>
            <person name="Luo S."/>
            <person name="Chen H."/>
            <person name="Gao J."/>
            <person name="Mao Z."/>
            <person name="Pires J.C."/>
            <person name="Luo M."/>
            <person name="Kudrna D."/>
            <person name="Wing R.A."/>
            <person name="Meyers B.C."/>
            <person name="Yi K."/>
            <person name="Kong H."/>
            <person name="Lavrijsen P."/>
            <person name="Sunseri F."/>
            <person name="Falavigna A."/>
            <person name="Ye Y."/>
            <person name="Leebens-Mack J.H."/>
            <person name="Chen G."/>
        </authorList>
    </citation>
    <scope>NUCLEOTIDE SEQUENCE [LARGE SCALE GENOMIC DNA]</scope>
    <source>
        <strain evidence="3">cv. DH0086</strain>
    </source>
</reference>
<keyword evidence="3" id="KW-1185">Reference proteome</keyword>
<feature type="chain" id="PRO_5011983387" evidence="1">
    <location>
        <begin position="19"/>
        <end position="108"/>
    </location>
</feature>
<keyword evidence="1" id="KW-0732">Signal</keyword>
<dbReference type="AlphaFoldDB" id="A0A1R3L5R0"/>
<dbReference type="EMBL" id="KV863916">
    <property type="protein sequence ID" value="ONK54953.1"/>
    <property type="molecule type" value="Genomic_DNA"/>
</dbReference>
<feature type="signal peptide" evidence="1">
    <location>
        <begin position="1"/>
        <end position="18"/>
    </location>
</feature>